<dbReference type="Proteomes" id="UP000292082">
    <property type="component" value="Unassembled WGS sequence"/>
</dbReference>
<reference evidence="1 2" key="1">
    <citation type="submission" date="2019-01" db="EMBL/GenBank/DDBJ databases">
        <title>Draft genome sequences of three monokaryotic isolates of the white-rot basidiomycete fungus Dichomitus squalens.</title>
        <authorList>
            <consortium name="DOE Joint Genome Institute"/>
            <person name="Lopez S.C."/>
            <person name="Andreopoulos B."/>
            <person name="Pangilinan J."/>
            <person name="Lipzen A."/>
            <person name="Riley R."/>
            <person name="Ahrendt S."/>
            <person name="Ng V."/>
            <person name="Barry K."/>
            <person name="Daum C."/>
            <person name="Grigoriev I.V."/>
            <person name="Hilden K.S."/>
            <person name="Makela M.R."/>
            <person name="de Vries R.P."/>
        </authorList>
    </citation>
    <scope>NUCLEOTIDE SEQUENCE [LARGE SCALE GENOMIC DNA]</scope>
    <source>
        <strain evidence="1 2">CBS 464.89</strain>
    </source>
</reference>
<dbReference type="EMBL" id="ML145086">
    <property type="protein sequence ID" value="TBU64408.1"/>
    <property type="molecule type" value="Genomic_DNA"/>
</dbReference>
<proteinExistence type="predicted"/>
<protein>
    <submittedName>
        <fullName evidence="1">Uncharacterized protein</fullName>
    </submittedName>
</protein>
<dbReference type="AlphaFoldDB" id="A0A4Q9P5Z5"/>
<name>A0A4Q9P5Z5_9APHY</name>
<evidence type="ECO:0000313" key="2">
    <source>
        <dbReference type="Proteomes" id="UP000292082"/>
    </source>
</evidence>
<evidence type="ECO:0000313" key="1">
    <source>
        <dbReference type="EMBL" id="TBU64408.1"/>
    </source>
</evidence>
<gene>
    <name evidence="1" type="ORF">BD310DRAFT_914592</name>
</gene>
<organism evidence="1 2">
    <name type="scientific">Dichomitus squalens</name>
    <dbReference type="NCBI Taxonomy" id="114155"/>
    <lineage>
        <taxon>Eukaryota</taxon>
        <taxon>Fungi</taxon>
        <taxon>Dikarya</taxon>
        <taxon>Basidiomycota</taxon>
        <taxon>Agaricomycotina</taxon>
        <taxon>Agaricomycetes</taxon>
        <taxon>Polyporales</taxon>
        <taxon>Polyporaceae</taxon>
        <taxon>Dichomitus</taxon>
    </lineage>
</organism>
<keyword evidence="2" id="KW-1185">Reference proteome</keyword>
<sequence>MRCRHASESCHLMCNRPHPHLSHPSCRTSASGYDVARAAVRVTSSGLNYTARQGTVHLYCIPPTTQRNPKPSVSAYAPCVADQVVHRAVVCVKLTSSVRVAGSKSSEPLWRPFAWRVLLGPLRQSYPYPHALLCFFKPATCVSLPNLRHWPV</sequence>
<accession>A0A4Q9P5Z5</accession>